<dbReference type="InterPro" id="IPR022655">
    <property type="entry name" value="DUF1553"/>
</dbReference>
<evidence type="ECO:0000313" key="4">
    <source>
        <dbReference type="Proteomes" id="UP001499852"/>
    </source>
</evidence>
<keyword evidence="4" id="KW-1185">Reference proteome</keyword>
<sequence>MARDWAANKLTPNAPADDSVFVRRIYLDVVGRIPTTREAEEFLASKEDGKRAALIDKLLDSEGYVQNYFHYWADVLRVQSKGQRAGPAYVHFIKDALRSNKPYDMFVREMVAGDGKAWSDGAIGYYTRDRGMPLDNMASTLRIFLGTRIECAQCHNHPFDKWTQMQFYEMAAFTFGVEIRDSGGSFTGGISDLLRDQGMAIRTTFKQPEWPKNSTTEADRLAFWAELEKVGRARRAAEDYLLKAERLYNQAMSGPRGIGRYPKVTFDEKRKVTLPPDYQYDDAKPKSVVKPAAIMGHACTPLPGETRVQAYARWLANPDNDRFNKVVVNRLWKKVFGLALIEPLDDLTDTTVAVNPELLSHLEKLMVSLNYDMKAYLRILFNTSTYQRQASHEEVALGTASHFTGPLLRRMTAEQLWDSFVTLINPNPDMLNMASHEFFEQRRLAVEKVADPAETLKSIQMAAKKFQEQPEGVEALQKRLVEAREEAKKYQSIAATATGPEKQAAAAHAAECHVKIKTISREITALYTNARRTVMTEVIIPGQKKLFEKVTGKPFEIIAYEPNQEVPIQAAPSADMQATGAANGGLKMAPEDGKIKTTKPTKAEVAEAEIRAWSEEAMYYAIPRKHWRDYFRSRAQQSRQWLRAAEIESPAPRGHYLREFGQSDREIIENSNNEASVPQALALMNGELLPQIVHRYSQLMLSVGKARSADERIDAAYMAVLSRKPTAREKGLCLQAQEKGLSTVEDLIYALINTQQFIFNQ</sequence>
<evidence type="ECO:0000313" key="3">
    <source>
        <dbReference type="EMBL" id="GAA5141578.1"/>
    </source>
</evidence>
<dbReference type="InterPro" id="IPR011444">
    <property type="entry name" value="DUF1549"/>
</dbReference>
<dbReference type="Proteomes" id="UP001499852">
    <property type="component" value="Unassembled WGS sequence"/>
</dbReference>
<dbReference type="PANTHER" id="PTHR35889:SF3">
    <property type="entry name" value="F-BOX DOMAIN-CONTAINING PROTEIN"/>
    <property type="match status" value="1"/>
</dbReference>
<protein>
    <recommendedName>
        <fullName evidence="5">Cytochrome c</fullName>
    </recommendedName>
</protein>
<proteinExistence type="predicted"/>
<feature type="domain" description="DUF1549" evidence="1">
    <location>
        <begin position="3"/>
        <end position="173"/>
    </location>
</feature>
<name>A0ABP9P6F8_9BACT</name>
<dbReference type="Pfam" id="PF07587">
    <property type="entry name" value="PSD1"/>
    <property type="match status" value="2"/>
</dbReference>
<reference evidence="4" key="1">
    <citation type="journal article" date="2019" name="Int. J. Syst. Evol. Microbiol.">
        <title>The Global Catalogue of Microorganisms (GCM) 10K type strain sequencing project: providing services to taxonomists for standard genome sequencing and annotation.</title>
        <authorList>
            <consortium name="The Broad Institute Genomics Platform"/>
            <consortium name="The Broad Institute Genome Sequencing Center for Infectious Disease"/>
            <person name="Wu L."/>
            <person name="Ma J."/>
        </authorList>
    </citation>
    <scope>NUCLEOTIDE SEQUENCE [LARGE SCALE GENOMIC DNA]</scope>
    <source>
        <strain evidence="4">JCM 18053</strain>
    </source>
</reference>
<dbReference type="Pfam" id="PF07583">
    <property type="entry name" value="PSCyt2"/>
    <property type="match status" value="1"/>
</dbReference>
<comment type="caution">
    <text evidence="3">The sequence shown here is derived from an EMBL/GenBank/DDBJ whole genome shotgun (WGS) entry which is preliminary data.</text>
</comment>
<organism evidence="3 4">
    <name type="scientific">Prosthecobacter algae</name>
    <dbReference type="NCBI Taxonomy" id="1144682"/>
    <lineage>
        <taxon>Bacteria</taxon>
        <taxon>Pseudomonadati</taxon>
        <taxon>Verrucomicrobiota</taxon>
        <taxon>Verrucomicrobiia</taxon>
        <taxon>Verrucomicrobiales</taxon>
        <taxon>Verrucomicrobiaceae</taxon>
        <taxon>Prosthecobacter</taxon>
    </lineage>
</organism>
<evidence type="ECO:0000259" key="2">
    <source>
        <dbReference type="Pfam" id="PF07587"/>
    </source>
</evidence>
<feature type="domain" description="DUF1553" evidence="2">
    <location>
        <begin position="310"/>
        <end position="424"/>
    </location>
</feature>
<gene>
    <name evidence="3" type="ORF">GCM10023213_25950</name>
</gene>
<evidence type="ECO:0000259" key="1">
    <source>
        <dbReference type="Pfam" id="PF07583"/>
    </source>
</evidence>
<evidence type="ECO:0008006" key="5">
    <source>
        <dbReference type="Google" id="ProtNLM"/>
    </source>
</evidence>
<feature type="domain" description="DUF1553" evidence="2">
    <location>
        <begin position="637"/>
        <end position="734"/>
    </location>
</feature>
<dbReference type="PANTHER" id="PTHR35889">
    <property type="entry name" value="CYCLOINULO-OLIGOSACCHARIDE FRUCTANOTRANSFERASE-RELATED"/>
    <property type="match status" value="1"/>
</dbReference>
<accession>A0ABP9P6F8</accession>
<dbReference type="EMBL" id="BAABIA010000005">
    <property type="protein sequence ID" value="GAA5141578.1"/>
    <property type="molecule type" value="Genomic_DNA"/>
</dbReference>